<dbReference type="AlphaFoldDB" id="H1KXE7"/>
<dbReference type="Pfam" id="PF19864">
    <property type="entry name" value="Radical_SAM_N2"/>
    <property type="match status" value="1"/>
</dbReference>
<keyword evidence="3" id="KW-1185">Reference proteome</keyword>
<dbReference type="Gene3D" id="3.80.30.20">
    <property type="entry name" value="tm_1862 like domain"/>
    <property type="match status" value="1"/>
</dbReference>
<organism evidence="2 3">
    <name type="scientific">Methanotorris formicicus Mc-S-70</name>
    <dbReference type="NCBI Taxonomy" id="647171"/>
    <lineage>
        <taxon>Archaea</taxon>
        <taxon>Methanobacteriati</taxon>
        <taxon>Methanobacteriota</taxon>
        <taxon>Methanomada group</taxon>
        <taxon>Methanococci</taxon>
        <taxon>Methanococcales</taxon>
        <taxon>Methanocaldococcaceae</taxon>
        <taxon>Methanotorris</taxon>
    </lineage>
</organism>
<dbReference type="STRING" id="647171.MetfoDRAFT_0470"/>
<dbReference type="Pfam" id="PF04055">
    <property type="entry name" value="Radical_SAM"/>
    <property type="match status" value="1"/>
</dbReference>
<dbReference type="InterPro" id="IPR006638">
    <property type="entry name" value="Elp3/MiaA/NifB-like_rSAM"/>
</dbReference>
<sequence length="466" mass="53752">MIYLCFFVILIFSITNALYSDNMKNIKNVAVIFPNKFKGGISCLAMHILYHHLNKYRDIDCKMFFIENYQEIKNYDSIIITLQYENDYFNVVKIIKDLKAKNPNAIFIGGGPCAISNPFPLSKFFDAFVVGEIEGTEVMYNLITRNFDWIKEGVHFPNREGKIKRIYPKKLTIEDYPINQITHESGAYGKAFLLEIGRGCPRRCKFCMARSIYHPPRFRKLDDLIYLVDKGLKYTKVNKVALIAPSVGDYKHILDLCQYLNEKEVQISPSSLRADTITDELLSLLKLKTLTIAPEAGSERLREVIKKDITEEDILNAVELAKEHGIDKIKLYFMVGIVDEGKEDIEEIIKLTKRIKENIRKVEISINPMIPKPRTPFERESFDLTAKNKIKYIEKNLKKIGVGVESENFNSMICQCILCRGGEELGNILENSEKPIRLIKNIKNLGLLDEYLGRIEGELPWDRIEL</sequence>
<evidence type="ECO:0000313" key="2">
    <source>
        <dbReference type="EMBL" id="EHP88359.1"/>
    </source>
</evidence>
<dbReference type="PATRIC" id="fig|647171.4.peg.466"/>
<dbReference type="GO" id="GO:0003824">
    <property type="term" value="F:catalytic activity"/>
    <property type="evidence" value="ECO:0007669"/>
    <property type="project" value="InterPro"/>
</dbReference>
<dbReference type="CDD" id="cd01335">
    <property type="entry name" value="Radical_SAM"/>
    <property type="match status" value="1"/>
</dbReference>
<comment type="caution">
    <text evidence="2">The sequence shown here is derived from an EMBL/GenBank/DDBJ whole genome shotgun (WGS) entry which is preliminary data.</text>
</comment>
<dbReference type="InterPro" id="IPR007197">
    <property type="entry name" value="rSAM"/>
</dbReference>
<dbReference type="InterPro" id="IPR023404">
    <property type="entry name" value="rSAM_horseshoe"/>
</dbReference>
<feature type="domain" description="Radical SAM core" evidence="1">
    <location>
        <begin position="186"/>
        <end position="405"/>
    </location>
</feature>
<dbReference type="SUPFAM" id="SSF102114">
    <property type="entry name" value="Radical SAM enzymes"/>
    <property type="match status" value="1"/>
</dbReference>
<accession>H1KXE7</accession>
<dbReference type="GO" id="GO:0051536">
    <property type="term" value="F:iron-sulfur cluster binding"/>
    <property type="evidence" value="ECO:0007669"/>
    <property type="project" value="InterPro"/>
</dbReference>
<dbReference type="SFLD" id="SFLDG01082">
    <property type="entry name" value="B12-binding_domain_containing"/>
    <property type="match status" value="1"/>
</dbReference>
<dbReference type="PANTHER" id="PTHR42731">
    <property type="entry name" value="SLL1084 PROTEIN"/>
    <property type="match status" value="1"/>
</dbReference>
<proteinExistence type="predicted"/>
<dbReference type="InterPro" id="IPR045784">
    <property type="entry name" value="Radical_SAM_N2"/>
</dbReference>
<gene>
    <name evidence="2" type="ORF">MetfoDRAFT_0470</name>
</gene>
<dbReference type="SFLD" id="SFLDS00029">
    <property type="entry name" value="Radical_SAM"/>
    <property type="match status" value="1"/>
</dbReference>
<dbReference type="EMBL" id="AGJL01000008">
    <property type="protein sequence ID" value="EHP88359.1"/>
    <property type="molecule type" value="Genomic_DNA"/>
</dbReference>
<evidence type="ECO:0000259" key="1">
    <source>
        <dbReference type="PROSITE" id="PS51918"/>
    </source>
</evidence>
<dbReference type="PROSITE" id="PS51918">
    <property type="entry name" value="RADICAL_SAM"/>
    <property type="match status" value="1"/>
</dbReference>
<dbReference type="InterPro" id="IPR058240">
    <property type="entry name" value="rSAM_sf"/>
</dbReference>
<evidence type="ECO:0000313" key="3">
    <source>
        <dbReference type="Proteomes" id="UP000003706"/>
    </source>
</evidence>
<name>H1KXE7_9EURY</name>
<dbReference type="Gene3D" id="3.40.50.280">
    <property type="entry name" value="Cobalamin-binding domain"/>
    <property type="match status" value="1"/>
</dbReference>
<protein>
    <submittedName>
        <fullName evidence="2">Radical SAM domain protein</fullName>
    </submittedName>
</protein>
<dbReference type="PANTHER" id="PTHR42731:SF1">
    <property type="entry name" value="RADICAL SAM DOMAIN PROTEIN"/>
    <property type="match status" value="1"/>
</dbReference>
<reference evidence="2 3" key="1">
    <citation type="submission" date="2011-09" db="EMBL/GenBank/DDBJ databases">
        <title>The draft genome of Methanotorris formicicus Mc-S-70.</title>
        <authorList>
            <consortium name="US DOE Joint Genome Institute (JGI-PGF)"/>
            <person name="Lucas S."/>
            <person name="Han J."/>
            <person name="Lapidus A."/>
            <person name="Cheng J.-F."/>
            <person name="Goodwin L."/>
            <person name="Pitluck S."/>
            <person name="Peters L."/>
            <person name="Land M.L."/>
            <person name="Hauser L."/>
            <person name="Sieprawska-Lupa M."/>
            <person name="Takai K."/>
            <person name="Miyazaki J."/>
            <person name="Whitman W."/>
            <person name="Woyke T.J."/>
        </authorList>
    </citation>
    <scope>NUCLEOTIDE SEQUENCE [LARGE SCALE GENOMIC DNA]</scope>
    <source>
        <strain evidence="2 3">Mc-S-70</strain>
    </source>
</reference>
<dbReference type="SMART" id="SM00729">
    <property type="entry name" value="Elp3"/>
    <property type="match status" value="1"/>
</dbReference>
<dbReference type="Proteomes" id="UP000003706">
    <property type="component" value="Unassembled WGS sequence"/>
</dbReference>